<dbReference type="AlphaFoldDB" id="K0R7K0"/>
<gene>
    <name evidence="2" type="ORF">THAOC_31700</name>
</gene>
<dbReference type="Proteomes" id="UP000266841">
    <property type="component" value="Unassembled WGS sequence"/>
</dbReference>
<evidence type="ECO:0000313" key="3">
    <source>
        <dbReference type="Proteomes" id="UP000266841"/>
    </source>
</evidence>
<dbReference type="OrthoDB" id="57205at2759"/>
<proteinExistence type="predicted"/>
<feature type="non-terminal residue" evidence="2">
    <location>
        <position position="1"/>
    </location>
</feature>
<name>K0R7K0_THAOC</name>
<accession>K0R7K0</accession>
<evidence type="ECO:0000256" key="1">
    <source>
        <dbReference type="SAM" id="MobiDB-lite"/>
    </source>
</evidence>
<evidence type="ECO:0000313" key="2">
    <source>
        <dbReference type="EMBL" id="EJK49428.1"/>
    </source>
</evidence>
<comment type="caution">
    <text evidence="2">The sequence shown here is derived from an EMBL/GenBank/DDBJ whole genome shotgun (WGS) entry which is preliminary data.</text>
</comment>
<reference evidence="2 3" key="1">
    <citation type="journal article" date="2012" name="Genome Biol.">
        <title>Genome and low-iron response of an oceanic diatom adapted to chronic iron limitation.</title>
        <authorList>
            <person name="Lommer M."/>
            <person name="Specht M."/>
            <person name="Roy A.S."/>
            <person name="Kraemer L."/>
            <person name="Andreson R."/>
            <person name="Gutowska M.A."/>
            <person name="Wolf J."/>
            <person name="Bergner S.V."/>
            <person name="Schilhabel M.B."/>
            <person name="Klostermeier U.C."/>
            <person name="Beiko R.G."/>
            <person name="Rosenstiel P."/>
            <person name="Hippler M."/>
            <person name="Laroche J."/>
        </authorList>
    </citation>
    <scope>NUCLEOTIDE SEQUENCE [LARGE SCALE GENOMIC DNA]</scope>
    <source>
        <strain evidence="2 3">CCMP1005</strain>
    </source>
</reference>
<feature type="region of interest" description="Disordered" evidence="1">
    <location>
        <begin position="746"/>
        <end position="790"/>
    </location>
</feature>
<dbReference type="eggNOG" id="ENOG502RWWA">
    <property type="taxonomic scope" value="Eukaryota"/>
</dbReference>
<organism evidence="2 3">
    <name type="scientific">Thalassiosira oceanica</name>
    <name type="common">Marine diatom</name>
    <dbReference type="NCBI Taxonomy" id="159749"/>
    <lineage>
        <taxon>Eukaryota</taxon>
        <taxon>Sar</taxon>
        <taxon>Stramenopiles</taxon>
        <taxon>Ochrophyta</taxon>
        <taxon>Bacillariophyta</taxon>
        <taxon>Coscinodiscophyceae</taxon>
        <taxon>Thalassiosirophycidae</taxon>
        <taxon>Thalassiosirales</taxon>
        <taxon>Thalassiosiraceae</taxon>
        <taxon>Thalassiosira</taxon>
    </lineage>
</organism>
<protein>
    <submittedName>
        <fullName evidence="2">Uncharacterized protein</fullName>
    </submittedName>
</protein>
<sequence length="790" mass="87347">AFRHADGVPRSVRGVNVSELKLEEREGYFRAKHQVAKEIIARGQFSINSGDWTDHPGVDCFAMHSSKKIKLGGDMFVGYPLFDFNFRLALQVMTGSGGSSILHSNMLSGGMFHFGDDMSWRRHSLSEEAVWNALGADVNYLAWCPIVALPPKNAETLLNAITCGKWFHPRDGGSIVPRFVKDGFEKDYFNNYAALLDYSETGMPFTKRTMGSTPEERLEWVADFSRRFGSSPVVTQERSPVPHDQLDSLRTLAETEEVWARLVTNEHGRKDEIVAAAKADAEFKTMLANEEFEPINVCGRPAKIGAQYNYPSLLTGSSCPEVSMDRPLLFIEPGGRYGRTGNNLVSFLHALQMARDTGSQLSTMNGWLTRVMKDMWMASNPEMNFEELFERSFCIKLFDIMPRMDDGWSDIKVVTGKELFFYTQQPDVPLSDYMTTQTFALRTLFLNYNDGSRNTRDMCSGVRSLFGAVDEQSLAADSLYTVIHIRHLEGEAGVKLLGYVAHTTGCDKSAALYMEPEYVKSVLGPLGMLSHPIVLIHDGENLEAIERLRNDPVTGPLVKLVPEGVGWLGGDIALAATASVFIGNPASTLSMLITKIRLSLGFAHNELFKAKDEEGNWKTVCGDHCVFDNTGSVPVILPASPIQCRKFRKVNGSGSSEKSNMAGIEDSNSVSPRRLGRRVLKLVRPDLSYESGLGRSKRNPQHVRISVLDPPVVVHAPNLVRSLILNASVHRERNGALKHCVVPPDIPTRTPKWLPGRRDLGSVAPQRNPLASSAVPPGGRFPSRTGGRGT</sequence>
<keyword evidence="3" id="KW-1185">Reference proteome</keyword>
<dbReference type="EMBL" id="AGNL01044815">
    <property type="protein sequence ID" value="EJK49428.1"/>
    <property type="molecule type" value="Genomic_DNA"/>
</dbReference>